<feature type="signal peptide" evidence="1">
    <location>
        <begin position="1"/>
        <end position="19"/>
    </location>
</feature>
<protein>
    <recommendedName>
        <fullName evidence="4">Secreted protein</fullName>
    </recommendedName>
</protein>
<organism evidence="2 3">
    <name type="scientific">Coniella lustricola</name>
    <dbReference type="NCBI Taxonomy" id="2025994"/>
    <lineage>
        <taxon>Eukaryota</taxon>
        <taxon>Fungi</taxon>
        <taxon>Dikarya</taxon>
        <taxon>Ascomycota</taxon>
        <taxon>Pezizomycotina</taxon>
        <taxon>Sordariomycetes</taxon>
        <taxon>Sordariomycetidae</taxon>
        <taxon>Diaporthales</taxon>
        <taxon>Schizoparmaceae</taxon>
        <taxon>Coniella</taxon>
    </lineage>
</organism>
<feature type="chain" id="PRO_5015554730" description="Secreted protein" evidence="1">
    <location>
        <begin position="20"/>
        <end position="94"/>
    </location>
</feature>
<evidence type="ECO:0008006" key="4">
    <source>
        <dbReference type="Google" id="ProtNLM"/>
    </source>
</evidence>
<reference evidence="2 3" key="1">
    <citation type="journal article" date="2018" name="Mycol. Prog.">
        <title>Coniella lustricola, a new species from submerged detritus.</title>
        <authorList>
            <person name="Raudabaugh D.B."/>
            <person name="Iturriaga T."/>
            <person name="Carver A."/>
            <person name="Mondo S."/>
            <person name="Pangilinan J."/>
            <person name="Lipzen A."/>
            <person name="He G."/>
            <person name="Amirebrahimi M."/>
            <person name="Grigoriev I.V."/>
            <person name="Miller A.N."/>
        </authorList>
    </citation>
    <scope>NUCLEOTIDE SEQUENCE [LARGE SCALE GENOMIC DNA]</scope>
    <source>
        <strain evidence="2 3">B22-T-1</strain>
    </source>
</reference>
<dbReference type="Proteomes" id="UP000241462">
    <property type="component" value="Unassembled WGS sequence"/>
</dbReference>
<dbReference type="AlphaFoldDB" id="A0A2T2ZVY0"/>
<evidence type="ECO:0000256" key="1">
    <source>
        <dbReference type="SAM" id="SignalP"/>
    </source>
</evidence>
<evidence type="ECO:0000313" key="2">
    <source>
        <dbReference type="EMBL" id="PSR78047.1"/>
    </source>
</evidence>
<name>A0A2T2ZVY0_9PEZI</name>
<accession>A0A2T2ZVY0</accession>
<keyword evidence="3" id="KW-1185">Reference proteome</keyword>
<keyword evidence="1" id="KW-0732">Signal</keyword>
<sequence length="94" mass="10384">MRPLLLGLGWLVCTYRGTSRVIVRCKNSAKQGTRKTQRGTGTLQVPPGCSLDLHAVRSPRRCTRSNSQCMNFPSSILSKSCTAARQCNAQEMQK</sequence>
<gene>
    <name evidence="2" type="ORF">BD289DRAFT_444491</name>
</gene>
<proteinExistence type="predicted"/>
<dbReference type="InParanoid" id="A0A2T2ZVY0"/>
<dbReference type="EMBL" id="KZ678624">
    <property type="protein sequence ID" value="PSR78047.1"/>
    <property type="molecule type" value="Genomic_DNA"/>
</dbReference>
<evidence type="ECO:0000313" key="3">
    <source>
        <dbReference type="Proteomes" id="UP000241462"/>
    </source>
</evidence>